<dbReference type="HOGENOM" id="CLU_3365636_0_0_10"/>
<proteinExistence type="predicted"/>
<evidence type="ECO:0000313" key="2">
    <source>
        <dbReference type="Proteomes" id="UP000007435"/>
    </source>
</evidence>
<dbReference type="AlphaFoldDB" id="E4RYG9"/>
<name>E4RYG9_LEAB4</name>
<reference evidence="1 2" key="2">
    <citation type="journal article" date="2011" name="Stand. Genomic Sci.">
        <title>Complete genome sequence of Leadbetterella byssophila type strain (4M15).</title>
        <authorList>
            <person name="Abt B."/>
            <person name="Teshima H."/>
            <person name="Lucas S."/>
            <person name="Lapidus A."/>
            <person name="Del Rio T.G."/>
            <person name="Nolan M."/>
            <person name="Tice H."/>
            <person name="Cheng J.F."/>
            <person name="Pitluck S."/>
            <person name="Liolios K."/>
            <person name="Pagani I."/>
            <person name="Ivanova N."/>
            <person name="Mavromatis K."/>
            <person name="Pati A."/>
            <person name="Tapia R."/>
            <person name="Han C."/>
            <person name="Goodwin L."/>
            <person name="Chen A."/>
            <person name="Palaniappan K."/>
            <person name="Land M."/>
            <person name="Hauser L."/>
            <person name="Chang Y.J."/>
            <person name="Jeffries C.D."/>
            <person name="Rohde M."/>
            <person name="Goker M."/>
            <person name="Tindall B.J."/>
            <person name="Detter J.C."/>
            <person name="Woyke T."/>
            <person name="Bristow J."/>
            <person name="Eisen J.A."/>
            <person name="Markowitz V."/>
            <person name="Hugenholtz P."/>
            <person name="Klenk H.P."/>
            <person name="Kyrpides N.C."/>
        </authorList>
    </citation>
    <scope>NUCLEOTIDE SEQUENCE [LARGE SCALE GENOMIC DNA]</scope>
    <source>
        <strain evidence="2">DSM 17132 / JCM 16389 / KACC 11308 / NBRC 106382 / 4M15</strain>
    </source>
</reference>
<organism evidence="1 2">
    <name type="scientific">Leadbetterella byssophila (strain DSM 17132 / JCM 16389 / KACC 11308 / NBRC 106382 / 4M15)</name>
    <dbReference type="NCBI Taxonomy" id="649349"/>
    <lineage>
        <taxon>Bacteria</taxon>
        <taxon>Pseudomonadati</taxon>
        <taxon>Bacteroidota</taxon>
        <taxon>Cytophagia</taxon>
        <taxon>Cytophagales</taxon>
        <taxon>Leadbetterellaceae</taxon>
        <taxon>Leadbetterella</taxon>
    </lineage>
</organism>
<dbReference type="Proteomes" id="UP000007435">
    <property type="component" value="Chromosome"/>
</dbReference>
<dbReference type="EMBL" id="CP002305">
    <property type="protein sequence ID" value="ADQ19099.1"/>
    <property type="molecule type" value="Genomic_DNA"/>
</dbReference>
<protein>
    <submittedName>
        <fullName evidence="1">Uncharacterized protein</fullName>
    </submittedName>
</protein>
<evidence type="ECO:0000313" key="1">
    <source>
        <dbReference type="EMBL" id="ADQ19099.1"/>
    </source>
</evidence>
<sequence length="35" mass="4309">MYGRYMGTKLYLFKGFVKKWDESTVLWYQVTPLKM</sequence>
<reference key="1">
    <citation type="submission" date="2010-11" db="EMBL/GenBank/DDBJ databases">
        <title>The complete genome of Leadbetterella byssophila DSM 17132.</title>
        <authorList>
            <consortium name="US DOE Joint Genome Institute (JGI-PGF)"/>
            <person name="Lucas S."/>
            <person name="Copeland A."/>
            <person name="Lapidus A."/>
            <person name="Glavina del Rio T."/>
            <person name="Dalin E."/>
            <person name="Tice H."/>
            <person name="Bruce D."/>
            <person name="Goodwin L."/>
            <person name="Pitluck S."/>
            <person name="Kyrpides N."/>
            <person name="Mavromatis K."/>
            <person name="Ivanova N."/>
            <person name="Teshima H."/>
            <person name="Brettin T."/>
            <person name="Detter J.C."/>
            <person name="Han C."/>
            <person name="Tapia R."/>
            <person name="Land M."/>
            <person name="Hauser L."/>
            <person name="Markowitz V."/>
            <person name="Cheng J.-F."/>
            <person name="Hugenholtz P."/>
            <person name="Woyke T."/>
            <person name="Wu D."/>
            <person name="Tindall B."/>
            <person name="Pomrenke H.G."/>
            <person name="Brambilla E."/>
            <person name="Klenk H.-P."/>
            <person name="Eisen J.A."/>
        </authorList>
    </citation>
    <scope>NUCLEOTIDE SEQUENCE [LARGE SCALE GENOMIC DNA]</scope>
    <source>
        <strain>DSM 17132</strain>
    </source>
</reference>
<accession>E4RYG9</accession>
<dbReference type="KEGG" id="lby:Lbys_3451"/>
<gene>
    <name evidence="1" type="ordered locus">Lbys_3451</name>
</gene>
<dbReference type="STRING" id="649349.Lbys_3451"/>
<keyword evidence="2" id="KW-1185">Reference proteome</keyword>